<evidence type="ECO:0000313" key="2">
    <source>
        <dbReference type="EMBL" id="QKO28885.1"/>
    </source>
</evidence>
<accession>A0A6N0C2G0</accession>
<evidence type="ECO:0000256" key="1">
    <source>
        <dbReference type="SAM" id="MobiDB-lite"/>
    </source>
</evidence>
<dbReference type="EMBL" id="MN481987">
    <property type="protein sequence ID" value="QKO28885.1"/>
    <property type="molecule type" value="Genomic_DNA"/>
</dbReference>
<proteinExistence type="predicted"/>
<protein>
    <submittedName>
        <fullName evidence="2">Uncharacterized protein</fullName>
    </submittedName>
</protein>
<sequence length="72" mass="8448">MISLFYCRRLVDRRQQQYDCIKKIKIQNCFLIFYYNIKSTISNYNLAKLYSSSSSSSSSSSFSSLADFENFP</sequence>
<organism evidence="2">
    <name type="scientific">Spodoptera exigua multiple nucleopolyhedrovirus</name>
    <dbReference type="NCBI Taxonomy" id="10454"/>
    <lineage>
        <taxon>Viruses</taxon>
        <taxon>Viruses incertae sedis</taxon>
        <taxon>Naldaviricetes</taxon>
        <taxon>Lefavirales</taxon>
        <taxon>Baculoviridae</taxon>
        <taxon>Alphabaculovirus</taxon>
    </lineage>
</organism>
<feature type="region of interest" description="Disordered" evidence="1">
    <location>
        <begin position="51"/>
        <end position="72"/>
    </location>
</feature>
<name>A0A6N0C2G0_9ABAC</name>
<feature type="compositionally biased region" description="Low complexity" evidence="1">
    <location>
        <begin position="51"/>
        <end position="64"/>
    </location>
</feature>
<reference evidence="2" key="1">
    <citation type="submission" date="2019-09" db="EMBL/GenBank/DDBJ databases">
        <authorList>
            <person name="Tao P."/>
            <person name="Yang T."/>
            <person name="Chen J."/>
            <person name="Lin C."/>
            <person name="Hu J."/>
            <person name="Zhu Y."/>
            <person name="Lv H."/>
            <person name="Tian M."/>
            <person name="Gao Q."/>
            <person name="Jia J."/>
        </authorList>
    </citation>
    <scope>NUCLEOTIDE SEQUENCE</scope>
    <source>
        <strain evidence="2">WV103</strain>
    </source>
</reference>